<evidence type="ECO:0000256" key="1">
    <source>
        <dbReference type="ARBA" id="ARBA00004123"/>
    </source>
</evidence>
<dbReference type="EMBL" id="CADEPI010000013">
    <property type="protein sequence ID" value="CAB3363625.1"/>
    <property type="molecule type" value="Genomic_DNA"/>
</dbReference>
<dbReference type="InterPro" id="IPR029063">
    <property type="entry name" value="SAM-dependent_MTases_sf"/>
</dbReference>
<comment type="similarity">
    <text evidence="2 11">Belongs to the class I-like SAM-binding methyltransferase superfamily. RsmB/NOP family.</text>
</comment>
<feature type="binding site" evidence="11">
    <location>
        <begin position="163"/>
        <end position="169"/>
    </location>
    <ligand>
        <name>S-adenosyl-L-methionine</name>
        <dbReference type="ChEBI" id="CHEBI:59789"/>
    </ligand>
</feature>
<protein>
    <recommendedName>
        <fullName evidence="3">tRNA (cytosine(34)-C(5))-methyltransferase</fullName>
        <ecNumber evidence="3">2.1.1.203</ecNumber>
    </recommendedName>
</protein>
<organism evidence="14 15">
    <name type="scientific">Cloeon dipterum</name>
    <dbReference type="NCBI Taxonomy" id="197152"/>
    <lineage>
        <taxon>Eukaryota</taxon>
        <taxon>Metazoa</taxon>
        <taxon>Ecdysozoa</taxon>
        <taxon>Arthropoda</taxon>
        <taxon>Hexapoda</taxon>
        <taxon>Insecta</taxon>
        <taxon>Pterygota</taxon>
        <taxon>Palaeoptera</taxon>
        <taxon>Ephemeroptera</taxon>
        <taxon>Pisciforma</taxon>
        <taxon>Baetidae</taxon>
        <taxon>Cloeon</taxon>
    </lineage>
</organism>
<comment type="caution">
    <text evidence="14">The sequence shown here is derived from an EMBL/GenBank/DDBJ whole genome shotgun (WGS) entry which is preliminary data.</text>
</comment>
<gene>
    <name evidence="14" type="ORF">CLODIP_2_CD09969</name>
</gene>
<dbReference type="GO" id="GO:0005737">
    <property type="term" value="C:cytoplasm"/>
    <property type="evidence" value="ECO:0007669"/>
    <property type="project" value="TreeGrafter"/>
</dbReference>
<dbReference type="InterPro" id="IPR057285">
    <property type="entry name" value="Pre-PUA_NSUN2"/>
</dbReference>
<dbReference type="OrthoDB" id="6093671at2759"/>
<evidence type="ECO:0000256" key="7">
    <source>
        <dbReference type="ARBA" id="ARBA00022691"/>
    </source>
</evidence>
<feature type="domain" description="SAM-dependent MTase RsmB/NOP-type" evidence="13">
    <location>
        <begin position="55"/>
        <end position="405"/>
    </location>
</feature>
<accession>A0A8S1C680</accession>
<evidence type="ECO:0000256" key="4">
    <source>
        <dbReference type="ARBA" id="ARBA00022555"/>
    </source>
</evidence>
<dbReference type="Pfam" id="PF25376">
    <property type="entry name" value="Pre-PUA_NSUN2"/>
    <property type="match status" value="1"/>
</dbReference>
<evidence type="ECO:0000259" key="13">
    <source>
        <dbReference type="PROSITE" id="PS51686"/>
    </source>
</evidence>
<feature type="region of interest" description="Disordered" evidence="12">
    <location>
        <begin position="1"/>
        <end position="28"/>
    </location>
</feature>
<feature type="binding site" evidence="11">
    <location>
        <position position="220"/>
    </location>
    <ligand>
        <name>S-adenosyl-L-methionine</name>
        <dbReference type="ChEBI" id="CHEBI:59789"/>
    </ligand>
</feature>
<dbReference type="GO" id="GO:0000049">
    <property type="term" value="F:tRNA binding"/>
    <property type="evidence" value="ECO:0007669"/>
    <property type="project" value="UniProtKB-KW"/>
</dbReference>
<evidence type="ECO:0000256" key="8">
    <source>
        <dbReference type="ARBA" id="ARBA00022694"/>
    </source>
</evidence>
<dbReference type="Pfam" id="PF01189">
    <property type="entry name" value="Methyltr_RsmB-F"/>
    <property type="match status" value="1"/>
</dbReference>
<dbReference type="Proteomes" id="UP000494165">
    <property type="component" value="Unassembled WGS sequence"/>
</dbReference>
<evidence type="ECO:0000256" key="11">
    <source>
        <dbReference type="PROSITE-ProRule" id="PRU01023"/>
    </source>
</evidence>
<feature type="binding site" evidence="11">
    <location>
        <position position="246"/>
    </location>
    <ligand>
        <name>S-adenosyl-L-methionine</name>
        <dbReference type="ChEBI" id="CHEBI:59789"/>
    </ligand>
</feature>
<dbReference type="PANTHER" id="PTHR22808">
    <property type="entry name" value="NCL1 YEAST -RELATED NOL1/NOP2/FMU SUN DOMAIN-CONTAINING"/>
    <property type="match status" value="1"/>
</dbReference>
<feature type="active site" description="Nucleophile" evidence="11">
    <location>
        <position position="299"/>
    </location>
</feature>
<evidence type="ECO:0000313" key="14">
    <source>
        <dbReference type="EMBL" id="CAB3363625.1"/>
    </source>
</evidence>
<keyword evidence="10" id="KW-0539">Nucleus</keyword>
<dbReference type="InterPro" id="IPR018314">
    <property type="entry name" value="RsmB/NOL1/NOP2-like_CS"/>
</dbReference>
<keyword evidence="4" id="KW-0820">tRNA-binding</keyword>
<feature type="compositionally biased region" description="Basic residues" evidence="12">
    <location>
        <begin position="1"/>
        <end position="13"/>
    </location>
</feature>
<dbReference type="InterPro" id="IPR023267">
    <property type="entry name" value="RCMT"/>
</dbReference>
<dbReference type="InterPro" id="IPR023270">
    <property type="entry name" value="RCMT_NCL1"/>
</dbReference>
<dbReference type="InterPro" id="IPR001678">
    <property type="entry name" value="MeTrfase_RsmB-F_NOP2_dom"/>
</dbReference>
<dbReference type="PANTHER" id="PTHR22808:SF1">
    <property type="entry name" value="RNA CYTOSINE-C(5)-METHYLTRANSFERASE NSUN2-RELATED"/>
    <property type="match status" value="1"/>
</dbReference>
<dbReference type="Gene3D" id="3.40.50.150">
    <property type="entry name" value="Vaccinia Virus protein VP39"/>
    <property type="match status" value="1"/>
</dbReference>
<name>A0A8S1C680_9INSE</name>
<evidence type="ECO:0000256" key="6">
    <source>
        <dbReference type="ARBA" id="ARBA00022679"/>
    </source>
</evidence>
<proteinExistence type="inferred from homology"/>
<dbReference type="GO" id="GO:0030488">
    <property type="term" value="P:tRNA methylation"/>
    <property type="evidence" value="ECO:0007669"/>
    <property type="project" value="TreeGrafter"/>
</dbReference>
<dbReference type="AlphaFoldDB" id="A0A8S1C680"/>
<dbReference type="EC" id="2.1.1.203" evidence="3"/>
<keyword evidence="9 11" id="KW-0694">RNA-binding</keyword>
<dbReference type="GO" id="GO:0005634">
    <property type="term" value="C:nucleus"/>
    <property type="evidence" value="ECO:0007669"/>
    <property type="project" value="UniProtKB-SubCell"/>
</dbReference>
<evidence type="ECO:0000313" key="15">
    <source>
        <dbReference type="Proteomes" id="UP000494165"/>
    </source>
</evidence>
<dbReference type="PROSITE" id="PS01153">
    <property type="entry name" value="NOL1_NOP2_SUN"/>
    <property type="match status" value="1"/>
</dbReference>
<dbReference type="InterPro" id="IPR057286">
    <property type="entry name" value="PUA_NSUN2"/>
</dbReference>
<evidence type="ECO:0000256" key="2">
    <source>
        <dbReference type="ARBA" id="ARBA00007494"/>
    </source>
</evidence>
<feature type="binding site" evidence="11">
    <location>
        <position position="193"/>
    </location>
    <ligand>
        <name>S-adenosyl-L-methionine</name>
        <dbReference type="ChEBI" id="CHEBI:59789"/>
    </ligand>
</feature>
<dbReference type="Pfam" id="PF25378">
    <property type="entry name" value="PUA_NSUN2"/>
    <property type="match status" value="1"/>
</dbReference>
<evidence type="ECO:0000256" key="9">
    <source>
        <dbReference type="ARBA" id="ARBA00022884"/>
    </source>
</evidence>
<evidence type="ECO:0000256" key="5">
    <source>
        <dbReference type="ARBA" id="ARBA00022603"/>
    </source>
</evidence>
<dbReference type="SUPFAM" id="SSF53335">
    <property type="entry name" value="S-adenosyl-L-methionine-dependent methyltransferases"/>
    <property type="match status" value="1"/>
</dbReference>
<sequence length="659" mass="74988">MGRRKKMQKRRERKKPEDQNNEKRGSYKDIVKGNEGFEKYYKSQNLCSDSEFSQFMQTMLQDLPAAFRITSCRGQEKGLLRCIQEKLDAGKIDAFALPWYPNSLAWQLNMSRRDIRRTEANFQLHNFLVGETEAGFVSRQEVVSMIPPLALDVHPHHTVLDMCAAPGSKTAQLIEALHRDGDAIPSGMVVANDADNKRCYMLVHQAKRLNSPCLLVTNHDASAMPNFQLVKDGKERVLKFDRILCDVPCSGDGTLRKNPDGWVKWHPGNGNNLHGMQYRILKRGAEMLQVGGKLVYSTCSYNPVENEAVVARMLLESDGALTLAEIQLPGLKSVPGLTKWTPMSKNLEPYDSFEQVPELVHTQMRPQFFPPSDEVASTLNLTRCLRILPHLQNTGGFFVAVLEKNKSLPWESANRVCESPGQESQEQEEGTAAPAMKKRKIFGFKEDPFFYLADDDETWPSIRDYYKIDSKMFPSVLLARTLEGRKKNIYMTNETVKDVVTLNQDKLKIINTGVKVFSRCSVDDMTCDYRLAQEGLPSIQALITDRIVQVRKEDMIKLLENDSGTLPPKIEEFSADLYEKLKDFKMGSCVLEYKDDQLEFHLVGWRGKVSARVYIAKSERIHFLRLLAADVSKFEVNKFENRSDLAAAEELEIPQDPKE</sequence>
<evidence type="ECO:0000256" key="10">
    <source>
        <dbReference type="ARBA" id="ARBA00023242"/>
    </source>
</evidence>
<evidence type="ECO:0000256" key="12">
    <source>
        <dbReference type="SAM" id="MobiDB-lite"/>
    </source>
</evidence>
<feature type="compositionally biased region" description="Basic and acidic residues" evidence="12">
    <location>
        <begin position="14"/>
        <end position="28"/>
    </location>
</feature>
<dbReference type="PRINTS" id="PR02008">
    <property type="entry name" value="RCMTFAMILY"/>
</dbReference>
<evidence type="ECO:0000256" key="3">
    <source>
        <dbReference type="ARBA" id="ARBA00012629"/>
    </source>
</evidence>
<dbReference type="GO" id="GO:0016428">
    <property type="term" value="F:tRNA (cytidine-5-)-methyltransferase activity"/>
    <property type="evidence" value="ECO:0007669"/>
    <property type="project" value="InterPro"/>
</dbReference>
<dbReference type="InterPro" id="IPR049560">
    <property type="entry name" value="MeTrfase_RsmB-F_NOP2_cat"/>
</dbReference>
<comment type="subcellular location">
    <subcellularLocation>
        <location evidence="1">Nucleus</location>
    </subcellularLocation>
</comment>
<dbReference type="PROSITE" id="PS51686">
    <property type="entry name" value="SAM_MT_RSMB_NOP"/>
    <property type="match status" value="1"/>
</dbReference>
<keyword evidence="7 11" id="KW-0949">S-adenosyl-L-methionine</keyword>
<keyword evidence="5 11" id="KW-0489">Methyltransferase</keyword>
<keyword evidence="8" id="KW-0819">tRNA processing</keyword>
<reference evidence="14 15" key="1">
    <citation type="submission" date="2020-04" db="EMBL/GenBank/DDBJ databases">
        <authorList>
            <person name="Alioto T."/>
            <person name="Alioto T."/>
            <person name="Gomez Garrido J."/>
        </authorList>
    </citation>
    <scope>NUCLEOTIDE SEQUENCE [LARGE SCALE GENOMIC DNA]</scope>
</reference>
<keyword evidence="15" id="KW-1185">Reference proteome</keyword>
<dbReference type="PRINTS" id="PR02011">
    <property type="entry name" value="RCMTNCL1"/>
</dbReference>
<keyword evidence="6 11" id="KW-0808">Transferase</keyword>